<gene>
    <name evidence="2" type="ORF">EYS42_11065</name>
</gene>
<dbReference type="InterPro" id="IPR000073">
    <property type="entry name" value="AB_hydrolase_1"/>
</dbReference>
<keyword evidence="3" id="KW-1185">Reference proteome</keyword>
<organism evidence="2 3">
    <name type="scientific">Aquabacterium lacunae</name>
    <dbReference type="NCBI Taxonomy" id="2528630"/>
    <lineage>
        <taxon>Bacteria</taxon>
        <taxon>Pseudomonadati</taxon>
        <taxon>Pseudomonadota</taxon>
        <taxon>Betaproteobacteria</taxon>
        <taxon>Burkholderiales</taxon>
        <taxon>Aquabacterium</taxon>
    </lineage>
</organism>
<accession>A0A4Q9H2V1</accession>
<dbReference type="Proteomes" id="UP000292120">
    <property type="component" value="Unassembled WGS sequence"/>
</dbReference>
<evidence type="ECO:0000313" key="2">
    <source>
        <dbReference type="EMBL" id="TBO30228.1"/>
    </source>
</evidence>
<keyword evidence="2" id="KW-0378">Hydrolase</keyword>
<dbReference type="Gene3D" id="3.40.50.1820">
    <property type="entry name" value="alpha/beta hydrolase"/>
    <property type="match status" value="1"/>
</dbReference>
<dbReference type="GO" id="GO:0016787">
    <property type="term" value="F:hydrolase activity"/>
    <property type="evidence" value="ECO:0007669"/>
    <property type="project" value="UniProtKB-KW"/>
</dbReference>
<dbReference type="InterPro" id="IPR029058">
    <property type="entry name" value="AB_hydrolase_fold"/>
</dbReference>
<evidence type="ECO:0000259" key="1">
    <source>
        <dbReference type="Pfam" id="PF12697"/>
    </source>
</evidence>
<protein>
    <submittedName>
        <fullName evidence="2">Hydrolase 1, exosortase A system-associated</fullName>
    </submittedName>
</protein>
<dbReference type="AlphaFoldDB" id="A0A4Q9H2V1"/>
<evidence type="ECO:0000313" key="3">
    <source>
        <dbReference type="Proteomes" id="UP000292120"/>
    </source>
</evidence>
<proteinExistence type="predicted"/>
<dbReference type="SUPFAM" id="SSF53474">
    <property type="entry name" value="alpha/beta-Hydrolases"/>
    <property type="match status" value="1"/>
</dbReference>
<feature type="domain" description="AB hydrolase-1" evidence="1">
    <location>
        <begin position="57"/>
        <end position="289"/>
    </location>
</feature>
<reference evidence="2 3" key="1">
    <citation type="submission" date="2019-02" db="EMBL/GenBank/DDBJ databases">
        <title>Aquabacterium sp. strain KMB7.</title>
        <authorList>
            <person name="Chen W.-M."/>
        </authorList>
    </citation>
    <scope>NUCLEOTIDE SEQUENCE [LARGE SCALE GENOMIC DNA]</scope>
    <source>
        <strain evidence="2 3">KMB7</strain>
    </source>
</reference>
<dbReference type="Pfam" id="PF12697">
    <property type="entry name" value="Abhydrolase_6"/>
    <property type="match status" value="1"/>
</dbReference>
<sequence length="308" mass="33685">MAPPDLCTTPQDWVSIDSLCFERAVPLTLSPAPAIAPIHSMAILSRPARAHRSGICVVMLSGGLQARTGAHRMFTTLARALAANGHSAVRFDWPGLGDADGSAMPFEQLAPMLPQLQQQCLAAMPDTDRIVWLGLCDGASVALMHLADPTTVRPDALILLNPWVRSEQSQAQTVVRHYYKQRLLEGSFWRKLLSGQVGLDAARSASRLLRASRQRTPAQPGFQQQMAKGWKNFGRPLWLVVAGQDLTGLEFMEHAGRDLAWRGALEAPAVHVSTMAGADHTFSGSQDMPELIRLMMEWLSAQWPQGPN</sequence>
<dbReference type="EMBL" id="SIXI01000004">
    <property type="protein sequence ID" value="TBO30228.1"/>
    <property type="molecule type" value="Genomic_DNA"/>
</dbReference>
<name>A0A4Q9H2V1_9BURK</name>
<dbReference type="OrthoDB" id="5379975at2"/>
<comment type="caution">
    <text evidence="2">The sequence shown here is derived from an EMBL/GenBank/DDBJ whole genome shotgun (WGS) entry which is preliminary data.</text>
</comment>
<dbReference type="NCBIfam" id="TIGR03100">
    <property type="entry name" value="hydr1_PEP"/>
    <property type="match status" value="1"/>
</dbReference>
<dbReference type="InterPro" id="IPR017531">
    <property type="entry name" value="Hydrolase-1_PEP"/>
</dbReference>